<evidence type="ECO:0000256" key="2">
    <source>
        <dbReference type="ARBA" id="ARBA00022692"/>
    </source>
</evidence>
<dbReference type="GO" id="GO:0016020">
    <property type="term" value="C:membrane"/>
    <property type="evidence" value="ECO:0007669"/>
    <property type="project" value="UniProtKB-SubCell"/>
</dbReference>
<evidence type="ECO:0000256" key="3">
    <source>
        <dbReference type="ARBA" id="ARBA00022989"/>
    </source>
</evidence>
<keyword evidence="2" id="KW-0812">Transmembrane</keyword>
<dbReference type="AlphaFoldDB" id="A0ABD1HV78"/>
<gene>
    <name evidence="7" type="ORF">AAHA92_10599</name>
</gene>
<evidence type="ECO:0000256" key="5">
    <source>
        <dbReference type="SAM" id="MobiDB-lite"/>
    </source>
</evidence>
<keyword evidence="4" id="KW-0472">Membrane</keyword>
<keyword evidence="8" id="KW-1185">Reference proteome</keyword>
<feature type="region of interest" description="Disordered" evidence="5">
    <location>
        <begin position="201"/>
        <end position="226"/>
    </location>
</feature>
<dbReference type="Pfam" id="PF06241">
    <property type="entry name" value="Castor_Poll_mid"/>
    <property type="match status" value="1"/>
</dbReference>
<dbReference type="PANTHER" id="PTHR31563:SF1">
    <property type="entry name" value="ION CHANNEL CASTOR-RELATED"/>
    <property type="match status" value="1"/>
</dbReference>
<feature type="domain" description="CASTOR/POLLUX/SYM8 ion channel conserved" evidence="6">
    <location>
        <begin position="1"/>
        <end position="56"/>
    </location>
</feature>
<evidence type="ECO:0000313" key="7">
    <source>
        <dbReference type="EMBL" id="KAL1560386.1"/>
    </source>
</evidence>
<comment type="caution">
    <text evidence="7">The sequence shown here is derived from an EMBL/GenBank/DDBJ whole genome shotgun (WGS) entry which is preliminary data.</text>
</comment>
<dbReference type="Proteomes" id="UP001567538">
    <property type="component" value="Unassembled WGS sequence"/>
</dbReference>
<comment type="subcellular location">
    <subcellularLocation>
        <location evidence="1">Membrane</location>
        <topology evidence="1">Multi-pass membrane protein</topology>
    </subcellularLocation>
</comment>
<protein>
    <submittedName>
        <fullName evidence="7">Ion channel CASTOR-like isoform X5</fullName>
    </submittedName>
</protein>
<reference evidence="7 8" key="1">
    <citation type="submission" date="2024-06" db="EMBL/GenBank/DDBJ databases">
        <title>A chromosome level genome sequence of Diviner's sage (Salvia divinorum).</title>
        <authorList>
            <person name="Ford S.A."/>
            <person name="Ro D.-K."/>
            <person name="Ness R.W."/>
            <person name="Phillips M.A."/>
        </authorList>
    </citation>
    <scope>NUCLEOTIDE SEQUENCE [LARGE SCALE GENOMIC DNA]</scope>
    <source>
        <strain evidence="7">SAF-2024a</strain>
        <tissue evidence="7">Leaf</tissue>
    </source>
</reference>
<feature type="compositionally biased region" description="Acidic residues" evidence="5">
    <location>
        <begin position="217"/>
        <end position="226"/>
    </location>
</feature>
<evidence type="ECO:0000313" key="8">
    <source>
        <dbReference type="Proteomes" id="UP001567538"/>
    </source>
</evidence>
<proteinExistence type="predicted"/>
<evidence type="ECO:0000259" key="6">
    <source>
        <dbReference type="Pfam" id="PF06241"/>
    </source>
</evidence>
<evidence type="ECO:0000256" key="4">
    <source>
        <dbReference type="ARBA" id="ARBA00023136"/>
    </source>
</evidence>
<sequence length="301" mass="33846">MQFEDVLISFQGAIPCGVKVASSGGKIILNPDDSYVLQEGDEILVIAEDDDTYSPSDLPMVLGEKLPEHELIQKSFERILLCGGRRDMEDMITVLDASLAHGSKLWIFNEVHENERERKLTDGGLEIDRLMNIILVHREGNAVIRRHLESLPLESSDSILILADESVEDSAIQADSRSLATLLLISDIQAKRPPYKEDMAYQTHRGSFSSPKNKDKEEEEAAAEPEDDWKKRMEVMLHSLAQSSVAQKKILEVQAEQMTKAVNAMEQMLGIVNGHRVKVFRDNSELCVVEEIPLRMPHFIA</sequence>
<organism evidence="7 8">
    <name type="scientific">Salvia divinorum</name>
    <name type="common">Maria pastora</name>
    <name type="synonym">Diviner's sage</name>
    <dbReference type="NCBI Taxonomy" id="28513"/>
    <lineage>
        <taxon>Eukaryota</taxon>
        <taxon>Viridiplantae</taxon>
        <taxon>Streptophyta</taxon>
        <taxon>Embryophyta</taxon>
        <taxon>Tracheophyta</taxon>
        <taxon>Spermatophyta</taxon>
        <taxon>Magnoliopsida</taxon>
        <taxon>eudicotyledons</taxon>
        <taxon>Gunneridae</taxon>
        <taxon>Pentapetalae</taxon>
        <taxon>asterids</taxon>
        <taxon>lamiids</taxon>
        <taxon>Lamiales</taxon>
        <taxon>Lamiaceae</taxon>
        <taxon>Nepetoideae</taxon>
        <taxon>Mentheae</taxon>
        <taxon>Salviinae</taxon>
        <taxon>Salvia</taxon>
        <taxon>Salvia subgen. Calosphace</taxon>
    </lineage>
</organism>
<dbReference type="EMBL" id="JBEAFC010000004">
    <property type="protein sequence ID" value="KAL1560386.1"/>
    <property type="molecule type" value="Genomic_DNA"/>
</dbReference>
<dbReference type="InterPro" id="IPR010420">
    <property type="entry name" value="CASTOR/POLLUX/SYM8_dom"/>
</dbReference>
<dbReference type="InterPro" id="IPR044849">
    <property type="entry name" value="CASTOR/POLLUX/SYM8-like"/>
</dbReference>
<keyword evidence="3" id="KW-1133">Transmembrane helix</keyword>
<evidence type="ECO:0000256" key="1">
    <source>
        <dbReference type="ARBA" id="ARBA00004141"/>
    </source>
</evidence>
<dbReference type="PANTHER" id="PTHR31563">
    <property type="entry name" value="ION CHANNEL POLLUX-RELATED"/>
    <property type="match status" value="1"/>
</dbReference>
<name>A0ABD1HV78_SALDI</name>
<accession>A0ABD1HV78</accession>